<evidence type="ECO:0000313" key="1">
    <source>
        <dbReference type="EMBL" id="KKK92823.1"/>
    </source>
</evidence>
<organism evidence="1">
    <name type="scientific">marine sediment metagenome</name>
    <dbReference type="NCBI Taxonomy" id="412755"/>
    <lineage>
        <taxon>unclassified sequences</taxon>
        <taxon>metagenomes</taxon>
        <taxon>ecological metagenomes</taxon>
    </lineage>
</organism>
<gene>
    <name evidence="1" type="ORF">LCGC14_2699040</name>
</gene>
<proteinExistence type="predicted"/>
<dbReference type="AlphaFoldDB" id="A0A0F8ZGC7"/>
<sequence length="62" mass="7026">MPTTLNSCEDCAHWTWHTTTPGGYCGIYSSRCANCIAEGKTPPRFLSWDEVPEEYIVDKEVK</sequence>
<protein>
    <submittedName>
        <fullName evidence="1">Uncharacterized protein</fullName>
    </submittedName>
</protein>
<comment type="caution">
    <text evidence="1">The sequence shown here is derived from an EMBL/GenBank/DDBJ whole genome shotgun (WGS) entry which is preliminary data.</text>
</comment>
<accession>A0A0F8ZGC7</accession>
<reference evidence="1" key="1">
    <citation type="journal article" date="2015" name="Nature">
        <title>Complex archaea that bridge the gap between prokaryotes and eukaryotes.</title>
        <authorList>
            <person name="Spang A."/>
            <person name="Saw J.H."/>
            <person name="Jorgensen S.L."/>
            <person name="Zaremba-Niedzwiedzka K."/>
            <person name="Martijn J."/>
            <person name="Lind A.E."/>
            <person name="van Eijk R."/>
            <person name="Schleper C."/>
            <person name="Guy L."/>
            <person name="Ettema T.J."/>
        </authorList>
    </citation>
    <scope>NUCLEOTIDE SEQUENCE</scope>
</reference>
<dbReference type="EMBL" id="LAZR01048042">
    <property type="protein sequence ID" value="KKK92823.1"/>
    <property type="molecule type" value="Genomic_DNA"/>
</dbReference>
<name>A0A0F8ZGC7_9ZZZZ</name>